<reference evidence="1" key="1">
    <citation type="submission" date="2018-08" db="EMBL/GenBank/DDBJ databases">
        <authorList>
            <consortium name="PulseNet: The National Subtyping Network for Foodborne Disease Surveillance"/>
            <person name="Tarr C.L."/>
            <person name="Trees E."/>
            <person name="Katz L.S."/>
            <person name="Carleton-Romer H.A."/>
            <person name="Stroika S."/>
            <person name="Kucerova Z."/>
            <person name="Roache K.F."/>
            <person name="Sabol A.L."/>
            <person name="Besser J."/>
            <person name="Gerner-Smidt P."/>
        </authorList>
    </citation>
    <scope>NUCLEOTIDE SEQUENCE</scope>
    <source>
        <strain evidence="1">PNUSAS048021</strain>
    </source>
</reference>
<proteinExistence type="predicted"/>
<protein>
    <submittedName>
        <fullName evidence="1">Uncharacterized protein</fullName>
    </submittedName>
</protein>
<comment type="caution">
    <text evidence="1">The sequence shown here is derived from an EMBL/GenBank/DDBJ whole genome shotgun (WGS) entry which is preliminary data.</text>
</comment>
<gene>
    <name evidence="1" type="ORF">DYD63_15910</name>
</gene>
<sequence>MIFKMPVRPEKCRCLLHEFRTSLVRTTEIRHVAPDTVEHVAGEDALPSSGIPGFECRFFRIGTCPLRIFLPDQFKLSRITPAWFIVFFRR</sequence>
<accession>A0A5T5W4R4</accession>
<dbReference type="AlphaFoldDB" id="A0A5T5W4R4"/>
<dbReference type="EMBL" id="AAGCIB010000051">
    <property type="protein sequence ID" value="EBM3345422.1"/>
    <property type="molecule type" value="Genomic_DNA"/>
</dbReference>
<name>A0A5T5W4R4_SALER</name>
<evidence type="ECO:0000313" key="1">
    <source>
        <dbReference type="EMBL" id="EBM3345422.1"/>
    </source>
</evidence>
<organism evidence="1">
    <name type="scientific">Salmonella enterica</name>
    <name type="common">Salmonella choleraesuis</name>
    <dbReference type="NCBI Taxonomy" id="28901"/>
    <lineage>
        <taxon>Bacteria</taxon>
        <taxon>Pseudomonadati</taxon>
        <taxon>Pseudomonadota</taxon>
        <taxon>Gammaproteobacteria</taxon>
        <taxon>Enterobacterales</taxon>
        <taxon>Enterobacteriaceae</taxon>
        <taxon>Salmonella</taxon>
    </lineage>
</organism>